<dbReference type="Proteomes" id="UP000009273">
    <property type="component" value="Segment"/>
</dbReference>
<protein>
    <submittedName>
        <fullName evidence="2">Gp144</fullName>
    </submittedName>
</protein>
<evidence type="ECO:0000256" key="1">
    <source>
        <dbReference type="SAM" id="Phobius"/>
    </source>
</evidence>
<feature type="transmembrane region" description="Helical" evidence="1">
    <location>
        <begin position="6"/>
        <end position="21"/>
    </location>
</feature>
<keyword evidence="3" id="KW-1185">Reference proteome</keyword>
<dbReference type="KEGG" id="vg:18563362"/>
<feature type="transmembrane region" description="Helical" evidence="1">
    <location>
        <begin position="339"/>
        <end position="359"/>
    </location>
</feature>
<dbReference type="EMBL" id="JN638751">
    <property type="protein sequence ID" value="AEO93406.1"/>
    <property type="molecule type" value="Genomic_DNA"/>
</dbReference>
<evidence type="ECO:0000313" key="2">
    <source>
        <dbReference type="EMBL" id="AEO93406.1"/>
    </source>
</evidence>
<dbReference type="GeneID" id="18563362"/>
<accession>G3MBL0</accession>
<name>G3MBL0_9CAUD</name>
<gene>
    <name evidence="2" type="primary">144</name>
    <name evidence="2" type="ORF">G_144</name>
</gene>
<sequence>MFWIPLLILGIFIIALEIIFTHNWLRAILIIVITAFLSAATIGIDYTIQTTDTEVWSGSVIEWSHDEEWDEWHPPVTTCTTDSNGKQNCTTTPGYWEHHYAENHIKTSDKGWIYVDKSPDGKRFDDNWPNDSSVLKKYWPEGTPTASRHTYTNKVNASYSIYKHKDVDLEKFPDLPNYPDKVRDKMFIDRIIGSVPNKEKASVLLSHHNTRLNKQVPDPERENKTRSWKQVNMIFVNVGENKSEDYGFALQDSWEGGNKNDFVVSFSMNSDGTLNWVYPFSWSEVEILKLEVRDYMMDLKKINDFVPVVEKVSTMVEEKFERKEFADFDYLQIDPSNGVIVLIWVFSILAIIVNAFLIFKEKQDQSNRRNTDRLYNPHRYYNPRK</sequence>
<evidence type="ECO:0000313" key="3">
    <source>
        <dbReference type="Proteomes" id="UP000009273"/>
    </source>
</evidence>
<proteinExistence type="predicted"/>
<dbReference type="RefSeq" id="YP_009015447.1">
    <property type="nucleotide sequence ID" value="NC_023719.1"/>
</dbReference>
<keyword evidence="1" id="KW-0472">Membrane</keyword>
<reference evidence="2 3" key="1">
    <citation type="submission" date="2011-09" db="EMBL/GenBank/DDBJ databases">
        <authorList>
            <person name="Pope W.H."/>
            <person name="Pedulla M.L."/>
            <person name="Ford M.E."/>
            <person name="Peebles C.L."/>
            <person name="Hatfull G.H."/>
            <person name="Hendrix R.W."/>
        </authorList>
    </citation>
    <scope>NUCLEOTIDE SEQUENCE [LARGE SCALE GENOMIC DNA]</scope>
    <source>
        <strain evidence="2">G</strain>
    </source>
</reference>
<organism evidence="2 3">
    <name type="scientific">Bacillus phage G</name>
    <dbReference type="NCBI Taxonomy" id="2884420"/>
    <lineage>
        <taxon>Viruses</taxon>
        <taxon>Duplodnaviria</taxon>
        <taxon>Heunggongvirae</taxon>
        <taxon>Uroviricota</taxon>
        <taxon>Caudoviricetes</taxon>
        <taxon>Donellivirus</taxon>
        <taxon>Donellivirus gee</taxon>
    </lineage>
</organism>
<feature type="transmembrane region" description="Helical" evidence="1">
    <location>
        <begin position="28"/>
        <end position="48"/>
    </location>
</feature>
<keyword evidence="1" id="KW-1133">Transmembrane helix</keyword>
<keyword evidence="1" id="KW-0812">Transmembrane</keyword>